<evidence type="ECO:0000256" key="7">
    <source>
        <dbReference type="ARBA" id="ARBA00023012"/>
    </source>
</evidence>
<dbReference type="InterPro" id="IPR003594">
    <property type="entry name" value="HATPase_dom"/>
</dbReference>
<keyword evidence="7" id="KW-0902">Two-component regulatory system</keyword>
<dbReference type="SUPFAM" id="SSF47384">
    <property type="entry name" value="Homodimeric domain of signal transducing histidine kinase"/>
    <property type="match status" value="1"/>
</dbReference>
<dbReference type="PROSITE" id="PS50109">
    <property type="entry name" value="HIS_KIN"/>
    <property type="match status" value="1"/>
</dbReference>
<dbReference type="Gene3D" id="1.10.287.130">
    <property type="match status" value="1"/>
</dbReference>
<dbReference type="SMART" id="SM00388">
    <property type="entry name" value="HisKA"/>
    <property type="match status" value="1"/>
</dbReference>
<evidence type="ECO:0000256" key="8">
    <source>
        <dbReference type="SAM" id="Phobius"/>
    </source>
</evidence>
<evidence type="ECO:0000259" key="9">
    <source>
        <dbReference type="PROSITE" id="PS50109"/>
    </source>
</evidence>
<evidence type="ECO:0000256" key="3">
    <source>
        <dbReference type="ARBA" id="ARBA00012438"/>
    </source>
</evidence>
<keyword evidence="4" id="KW-0597">Phosphoprotein</keyword>
<comment type="catalytic activity">
    <reaction evidence="1">
        <text>ATP + protein L-histidine = ADP + protein N-phospho-L-histidine.</text>
        <dbReference type="EC" id="2.7.13.3"/>
    </reaction>
</comment>
<feature type="transmembrane region" description="Helical" evidence="8">
    <location>
        <begin position="48"/>
        <end position="68"/>
    </location>
</feature>
<feature type="transmembrane region" description="Helical" evidence="8">
    <location>
        <begin position="12"/>
        <end position="36"/>
    </location>
</feature>
<evidence type="ECO:0000313" key="11">
    <source>
        <dbReference type="Proteomes" id="UP001314241"/>
    </source>
</evidence>
<keyword evidence="11" id="KW-1185">Reference proteome</keyword>
<keyword evidence="6 10" id="KW-0418">Kinase</keyword>
<dbReference type="InterPro" id="IPR003661">
    <property type="entry name" value="HisK_dim/P_dom"/>
</dbReference>
<sequence>MMKKASKQRLEIYYFGKGALLTLITIPGLFFVFNSLQKQMPAWSTKFCWPFFCLIAFLILGAIVWTSWRECKQAVSIQRLTDELAQQVNQEQGHTIEWQHPVDQRVATLTKQFNQVITRSNQLHQQEEETKSSRDEMMTNISHDLRTPLTAIIGYLGLVVMQKDQLSTADRNKYIQTAYDKANQMKTLVEDLFEFSKTQLQNASLNITEFSVGDLFAQLLASYEVEAQEKGIELTYLIEPRLIIMEGDSDKLARVLMNLINNAFKYAKGATFIKLTAQVRPNDQVEIRVTNDGESIPQDSLDSLFDRFYRVESSRNSKTGGTGLGLAIVKGIVEQHHGQVKVESSQEATSFVVSLPIHQVATNDDEGESVSD</sequence>
<protein>
    <recommendedName>
        <fullName evidence="3">histidine kinase</fullName>
        <ecNumber evidence="3">2.7.13.3</ecNumber>
    </recommendedName>
</protein>
<dbReference type="Pfam" id="PF00512">
    <property type="entry name" value="HisKA"/>
    <property type="match status" value="1"/>
</dbReference>
<dbReference type="PANTHER" id="PTHR45453:SF1">
    <property type="entry name" value="PHOSPHATE REGULON SENSOR PROTEIN PHOR"/>
    <property type="match status" value="1"/>
</dbReference>
<keyword evidence="8" id="KW-0472">Membrane</keyword>
<evidence type="ECO:0000256" key="1">
    <source>
        <dbReference type="ARBA" id="ARBA00000085"/>
    </source>
</evidence>
<evidence type="ECO:0000256" key="5">
    <source>
        <dbReference type="ARBA" id="ARBA00022679"/>
    </source>
</evidence>
<dbReference type="InterPro" id="IPR004358">
    <property type="entry name" value="Sig_transdc_His_kin-like_C"/>
</dbReference>
<keyword evidence="5" id="KW-0808">Transferase</keyword>
<name>A0ABM9N2T4_9LACO</name>
<dbReference type="EMBL" id="CAWVOH010000001">
    <property type="protein sequence ID" value="CAK8053459.1"/>
    <property type="molecule type" value="Genomic_DNA"/>
</dbReference>
<dbReference type="SUPFAM" id="SSF55874">
    <property type="entry name" value="ATPase domain of HSP90 chaperone/DNA topoisomerase II/histidine kinase"/>
    <property type="match status" value="1"/>
</dbReference>
<dbReference type="Proteomes" id="UP001314241">
    <property type="component" value="Unassembled WGS sequence"/>
</dbReference>
<evidence type="ECO:0000256" key="6">
    <source>
        <dbReference type="ARBA" id="ARBA00022777"/>
    </source>
</evidence>
<keyword evidence="8" id="KW-1133">Transmembrane helix</keyword>
<dbReference type="CDD" id="cd00082">
    <property type="entry name" value="HisKA"/>
    <property type="match status" value="1"/>
</dbReference>
<evidence type="ECO:0000313" key="10">
    <source>
        <dbReference type="EMBL" id="CAK8053459.1"/>
    </source>
</evidence>
<reference evidence="10 11" key="1">
    <citation type="submission" date="2024-01" db="EMBL/GenBank/DDBJ databases">
        <authorList>
            <person name="Botero Cardona J."/>
        </authorList>
    </citation>
    <scope>NUCLEOTIDE SEQUENCE [LARGE SCALE GENOMIC DNA]</scope>
    <source>
        <strain evidence="10 11">LMG 33000</strain>
    </source>
</reference>
<dbReference type="InterPro" id="IPR036890">
    <property type="entry name" value="HATPase_C_sf"/>
</dbReference>
<dbReference type="PANTHER" id="PTHR45453">
    <property type="entry name" value="PHOSPHATE REGULON SENSOR PROTEIN PHOR"/>
    <property type="match status" value="1"/>
</dbReference>
<comment type="caution">
    <text evidence="10">The sequence shown here is derived from an EMBL/GenBank/DDBJ whole genome shotgun (WGS) entry which is preliminary data.</text>
</comment>
<dbReference type="SMART" id="SM00387">
    <property type="entry name" value="HATPase_c"/>
    <property type="match status" value="1"/>
</dbReference>
<dbReference type="InterPro" id="IPR050351">
    <property type="entry name" value="BphY/WalK/GraS-like"/>
</dbReference>
<proteinExistence type="predicted"/>
<evidence type="ECO:0000256" key="4">
    <source>
        <dbReference type="ARBA" id="ARBA00022553"/>
    </source>
</evidence>
<dbReference type="InterPro" id="IPR005467">
    <property type="entry name" value="His_kinase_dom"/>
</dbReference>
<dbReference type="PRINTS" id="PR00344">
    <property type="entry name" value="BCTRLSENSOR"/>
</dbReference>
<organism evidence="10 11">
    <name type="scientific">Eupransor demetentiae</name>
    <dbReference type="NCBI Taxonomy" id="3109584"/>
    <lineage>
        <taxon>Bacteria</taxon>
        <taxon>Bacillati</taxon>
        <taxon>Bacillota</taxon>
        <taxon>Bacilli</taxon>
        <taxon>Lactobacillales</taxon>
        <taxon>Lactobacillaceae</taxon>
        <taxon>Eupransor</taxon>
    </lineage>
</organism>
<dbReference type="Pfam" id="PF02518">
    <property type="entry name" value="HATPase_c"/>
    <property type="match status" value="1"/>
</dbReference>
<dbReference type="GO" id="GO:0016301">
    <property type="term" value="F:kinase activity"/>
    <property type="evidence" value="ECO:0007669"/>
    <property type="project" value="UniProtKB-KW"/>
</dbReference>
<dbReference type="EC" id="2.7.13.3" evidence="3"/>
<dbReference type="InterPro" id="IPR036097">
    <property type="entry name" value="HisK_dim/P_sf"/>
</dbReference>
<dbReference type="Gene3D" id="3.30.565.10">
    <property type="entry name" value="Histidine kinase-like ATPase, C-terminal domain"/>
    <property type="match status" value="1"/>
</dbReference>
<gene>
    <name evidence="10" type="ORF">R54876_GBNLAHCA_00013</name>
</gene>
<accession>A0ABM9N2T4</accession>
<keyword evidence="8" id="KW-0812">Transmembrane</keyword>
<evidence type="ECO:0000256" key="2">
    <source>
        <dbReference type="ARBA" id="ARBA00004370"/>
    </source>
</evidence>
<comment type="subcellular location">
    <subcellularLocation>
        <location evidence="2">Membrane</location>
    </subcellularLocation>
</comment>
<feature type="domain" description="Histidine kinase" evidence="9">
    <location>
        <begin position="140"/>
        <end position="359"/>
    </location>
</feature>